<keyword evidence="2" id="KW-0732">Signal</keyword>
<evidence type="ECO:0000313" key="7">
    <source>
        <dbReference type="EMBL" id="SVA63985.1"/>
    </source>
</evidence>
<dbReference type="InterPro" id="IPR032831">
    <property type="entry name" value="LptM_cons"/>
</dbReference>
<dbReference type="AlphaFoldDB" id="A0A381XGX1"/>
<comment type="subcellular location">
    <subcellularLocation>
        <location evidence="1">Cell outer membrane</location>
        <topology evidence="1">Lipid-anchor</topology>
    </subcellularLocation>
</comment>
<evidence type="ECO:0000256" key="1">
    <source>
        <dbReference type="ARBA" id="ARBA00004459"/>
    </source>
</evidence>
<keyword evidence="3" id="KW-0472">Membrane</keyword>
<protein>
    <recommendedName>
        <fullName evidence="8">Lipoprotein</fullName>
    </recommendedName>
</protein>
<evidence type="ECO:0000256" key="3">
    <source>
        <dbReference type="ARBA" id="ARBA00023136"/>
    </source>
</evidence>
<evidence type="ECO:0000256" key="4">
    <source>
        <dbReference type="ARBA" id="ARBA00023139"/>
    </source>
</evidence>
<accession>A0A381XGX1</accession>
<gene>
    <name evidence="7" type="ORF">METZ01_LOCUS116839</name>
</gene>
<reference evidence="7" key="1">
    <citation type="submission" date="2018-05" db="EMBL/GenBank/DDBJ databases">
        <authorList>
            <person name="Lanie J.A."/>
            <person name="Ng W.-L."/>
            <person name="Kazmierczak K.M."/>
            <person name="Andrzejewski T.M."/>
            <person name="Davidsen T.M."/>
            <person name="Wayne K.J."/>
            <person name="Tettelin H."/>
            <person name="Glass J.I."/>
            <person name="Rusch D."/>
            <person name="Podicherti R."/>
            <person name="Tsui H.-C.T."/>
            <person name="Winkler M.E."/>
        </authorList>
    </citation>
    <scope>NUCLEOTIDE SEQUENCE</scope>
</reference>
<organism evidence="7">
    <name type="scientific">marine metagenome</name>
    <dbReference type="NCBI Taxonomy" id="408172"/>
    <lineage>
        <taxon>unclassified sequences</taxon>
        <taxon>metagenomes</taxon>
        <taxon>ecological metagenomes</taxon>
    </lineage>
</organism>
<name>A0A381XGX1_9ZZZZ</name>
<proteinExistence type="predicted"/>
<evidence type="ECO:0000256" key="5">
    <source>
        <dbReference type="ARBA" id="ARBA00023237"/>
    </source>
</evidence>
<sequence>MIRLPQVRTSLAAIALCAVVGGMLFLSACGQKGPLYVPVEQTDQEQEQPLEKS</sequence>
<dbReference type="PROSITE" id="PS51257">
    <property type="entry name" value="PROKAR_LIPOPROTEIN"/>
    <property type="match status" value="1"/>
</dbReference>
<evidence type="ECO:0000256" key="6">
    <source>
        <dbReference type="ARBA" id="ARBA00023288"/>
    </source>
</evidence>
<evidence type="ECO:0000256" key="2">
    <source>
        <dbReference type="ARBA" id="ARBA00022729"/>
    </source>
</evidence>
<dbReference type="NCBIfam" id="NF047847">
    <property type="entry name" value="SS_mature_LptM"/>
    <property type="match status" value="1"/>
</dbReference>
<keyword evidence="6" id="KW-0449">Lipoprotein</keyword>
<dbReference type="EMBL" id="UINC01015141">
    <property type="protein sequence ID" value="SVA63985.1"/>
    <property type="molecule type" value="Genomic_DNA"/>
</dbReference>
<keyword evidence="5" id="KW-0998">Cell outer membrane</keyword>
<evidence type="ECO:0008006" key="8">
    <source>
        <dbReference type="Google" id="ProtNLM"/>
    </source>
</evidence>
<keyword evidence="4" id="KW-0564">Palmitate</keyword>